<sequence length="164" mass="18527">MVLSRHTPVCMHKTSQDEFGASILFLLVLFSFLCYGRGSCTRLSSFSLLLGYGLTARQVALLRLTTRLPHVDSRYLYFPVLPPPLVAIVTLLSSHLPQTRYHLGSHSYRIMYSHHHGHPRAALSHPNDANICHLFVYSVSISLLQPHLHTVPYRGSLPLCVREL</sequence>
<dbReference type="Proteomes" id="UP001055072">
    <property type="component" value="Unassembled WGS sequence"/>
</dbReference>
<keyword evidence="2" id="KW-1185">Reference proteome</keyword>
<accession>A0ACB8TZ03</accession>
<evidence type="ECO:0000313" key="1">
    <source>
        <dbReference type="EMBL" id="KAI0087245.1"/>
    </source>
</evidence>
<dbReference type="EMBL" id="MU274919">
    <property type="protein sequence ID" value="KAI0087245.1"/>
    <property type="molecule type" value="Genomic_DNA"/>
</dbReference>
<protein>
    <submittedName>
        <fullName evidence="1">Uncharacterized protein</fullName>
    </submittedName>
</protein>
<comment type="caution">
    <text evidence="1">The sequence shown here is derived from an EMBL/GenBank/DDBJ whole genome shotgun (WGS) entry which is preliminary data.</text>
</comment>
<proteinExistence type="predicted"/>
<organism evidence="1 2">
    <name type="scientific">Irpex rosettiformis</name>
    <dbReference type="NCBI Taxonomy" id="378272"/>
    <lineage>
        <taxon>Eukaryota</taxon>
        <taxon>Fungi</taxon>
        <taxon>Dikarya</taxon>
        <taxon>Basidiomycota</taxon>
        <taxon>Agaricomycotina</taxon>
        <taxon>Agaricomycetes</taxon>
        <taxon>Polyporales</taxon>
        <taxon>Irpicaceae</taxon>
        <taxon>Irpex</taxon>
    </lineage>
</organism>
<reference evidence="1" key="1">
    <citation type="journal article" date="2021" name="Environ. Microbiol.">
        <title>Gene family expansions and transcriptome signatures uncover fungal adaptations to wood decay.</title>
        <authorList>
            <person name="Hage H."/>
            <person name="Miyauchi S."/>
            <person name="Viragh M."/>
            <person name="Drula E."/>
            <person name="Min B."/>
            <person name="Chaduli D."/>
            <person name="Navarro D."/>
            <person name="Favel A."/>
            <person name="Norest M."/>
            <person name="Lesage-Meessen L."/>
            <person name="Balint B."/>
            <person name="Merenyi Z."/>
            <person name="de Eugenio L."/>
            <person name="Morin E."/>
            <person name="Martinez A.T."/>
            <person name="Baldrian P."/>
            <person name="Stursova M."/>
            <person name="Martinez M.J."/>
            <person name="Novotny C."/>
            <person name="Magnuson J.K."/>
            <person name="Spatafora J.W."/>
            <person name="Maurice S."/>
            <person name="Pangilinan J."/>
            <person name="Andreopoulos W."/>
            <person name="LaButti K."/>
            <person name="Hundley H."/>
            <person name="Na H."/>
            <person name="Kuo A."/>
            <person name="Barry K."/>
            <person name="Lipzen A."/>
            <person name="Henrissat B."/>
            <person name="Riley R."/>
            <person name="Ahrendt S."/>
            <person name="Nagy L.G."/>
            <person name="Grigoriev I.V."/>
            <person name="Martin F."/>
            <person name="Rosso M.N."/>
        </authorList>
    </citation>
    <scope>NUCLEOTIDE SEQUENCE</scope>
    <source>
        <strain evidence="1">CBS 384.51</strain>
    </source>
</reference>
<name>A0ACB8TZ03_9APHY</name>
<gene>
    <name evidence="1" type="ORF">BDY19DRAFT_311731</name>
</gene>
<evidence type="ECO:0000313" key="2">
    <source>
        <dbReference type="Proteomes" id="UP001055072"/>
    </source>
</evidence>